<dbReference type="AlphaFoldDB" id="A0AB35URA1"/>
<comment type="caution">
    <text evidence="1">The sequence shown here is derived from an EMBL/GenBank/DDBJ whole genome shotgun (WGS) entry which is preliminary data.</text>
</comment>
<dbReference type="Proteomes" id="UP001276902">
    <property type="component" value="Unassembled WGS sequence"/>
</dbReference>
<evidence type="ECO:0008006" key="3">
    <source>
        <dbReference type="Google" id="ProtNLM"/>
    </source>
</evidence>
<name>A0AB35URA1_9FIRM</name>
<evidence type="ECO:0000313" key="2">
    <source>
        <dbReference type="Proteomes" id="UP001276902"/>
    </source>
</evidence>
<organism evidence="1 2">
    <name type="scientific">Dielma fastidiosa</name>
    <dbReference type="NCBI Taxonomy" id="1034346"/>
    <lineage>
        <taxon>Bacteria</taxon>
        <taxon>Bacillati</taxon>
        <taxon>Bacillota</taxon>
        <taxon>Erysipelotrichia</taxon>
        <taxon>Erysipelotrichales</taxon>
        <taxon>Erysipelotrichaceae</taxon>
        <taxon>Dielma</taxon>
    </lineage>
</organism>
<reference evidence="1" key="1">
    <citation type="submission" date="2022-03" db="EMBL/GenBank/DDBJ databases">
        <title>First case of bacteraemia caused by Dielma fastidiosa in a patient hospitalised with diverticulitis.</title>
        <authorList>
            <person name="Forman-Ankjaer B."/>
            <person name="Hvid-Jensen F."/>
            <person name="Kobel C.M."/>
            <person name="Greve T."/>
        </authorList>
    </citation>
    <scope>NUCLEOTIDE SEQUENCE</scope>
    <source>
        <strain evidence="1">AUH_DF_2021</strain>
    </source>
</reference>
<gene>
    <name evidence="1" type="ORF">MQE39_10805</name>
</gene>
<dbReference type="RefSeq" id="WP_320883828.1">
    <property type="nucleotide sequence ID" value="NZ_BAABZA010000010.1"/>
</dbReference>
<sequence>MINGRGYSWESVTVSLPGLEMQVQSIDYDDELEKELKYGTGNTPRGYGTGNYKGNSKITVLREDFDDLLDYCKSKSIPLFRLEIPKIIVSYANDDDVTRTDVINKVSIAKIADKPKQGDKSMTVDLDLLVAGLIVRDGVQPV</sequence>
<dbReference type="EMBL" id="JALDAW010000016">
    <property type="protein sequence ID" value="MDY5168604.1"/>
    <property type="molecule type" value="Genomic_DNA"/>
</dbReference>
<accession>A0AB35URA1</accession>
<proteinExistence type="predicted"/>
<protein>
    <recommendedName>
        <fullName evidence="3">Phage tail protein</fullName>
    </recommendedName>
</protein>
<evidence type="ECO:0000313" key="1">
    <source>
        <dbReference type="EMBL" id="MDY5168604.1"/>
    </source>
</evidence>